<keyword evidence="2" id="KW-0539">Nucleus</keyword>
<evidence type="ECO:0000256" key="1">
    <source>
        <dbReference type="ARBA" id="ARBA00004123"/>
    </source>
</evidence>
<dbReference type="GO" id="GO:0005634">
    <property type="term" value="C:nucleus"/>
    <property type="evidence" value="ECO:0007669"/>
    <property type="project" value="UniProtKB-SubCell"/>
</dbReference>
<feature type="domain" description="Mediator complex subunit 15 KIX" evidence="4">
    <location>
        <begin position="52"/>
        <end position="126"/>
    </location>
</feature>
<evidence type="ECO:0000259" key="4">
    <source>
        <dbReference type="Pfam" id="PF16987"/>
    </source>
</evidence>
<name>A0A5N6WNS9_9EURO</name>
<feature type="compositionally biased region" description="Low complexity" evidence="3">
    <location>
        <begin position="200"/>
        <end position="220"/>
    </location>
</feature>
<keyword evidence="6" id="KW-1185">Reference proteome</keyword>
<dbReference type="Pfam" id="PF16987">
    <property type="entry name" value="KIX_2"/>
    <property type="match status" value="1"/>
</dbReference>
<feature type="compositionally biased region" description="Low complexity" evidence="3">
    <location>
        <begin position="22"/>
        <end position="32"/>
    </location>
</feature>
<feature type="region of interest" description="Disordered" evidence="3">
    <location>
        <begin position="200"/>
        <end position="228"/>
    </location>
</feature>
<dbReference type="InterPro" id="IPR036546">
    <property type="entry name" value="MED15_KIX"/>
</dbReference>
<evidence type="ECO:0000256" key="3">
    <source>
        <dbReference type="SAM" id="MobiDB-lite"/>
    </source>
</evidence>
<dbReference type="GO" id="GO:0003712">
    <property type="term" value="F:transcription coregulator activity"/>
    <property type="evidence" value="ECO:0007669"/>
    <property type="project" value="InterPro"/>
</dbReference>
<comment type="subcellular location">
    <subcellularLocation>
        <location evidence="1">Nucleus</location>
    </subcellularLocation>
</comment>
<sequence length="333" mass="37450">MTPANYSNVSGGRPGRAEPHGQMQAPQQQDQGNQQVMDYVVHALQSQGPFTNWRADIIIQERANNVYHVWTSLRLIRPHANIRSLAQAALNFEQKSFNTANEKVDYDKDINDRLVHIRETQARQAATLQQNSGTIAQPGHAARINSGGQAPFPHQMDCPVQASSMPRQQQLAIGVDDAKQLEALLNRALQLLQRHLGPQQQEIRQREQPQAIPQQQQAQQTPSSAPPLVDEISTLSAQEYDNVCRIADQILAKTSQEDINKIKMHLDNMTLEQKQYLRGKNMDALTYFFRSQALTRLKKHRKARIDAQRAQLAQLAQLAQEIAVGLDSEIIGT</sequence>
<dbReference type="EMBL" id="ML741844">
    <property type="protein sequence ID" value="KAE8322527.1"/>
    <property type="molecule type" value="Genomic_DNA"/>
</dbReference>
<evidence type="ECO:0000313" key="5">
    <source>
        <dbReference type="EMBL" id="KAE8322527.1"/>
    </source>
</evidence>
<organism evidence="5 6">
    <name type="scientific">Aspergillus sergii</name>
    <dbReference type="NCBI Taxonomy" id="1034303"/>
    <lineage>
        <taxon>Eukaryota</taxon>
        <taxon>Fungi</taxon>
        <taxon>Dikarya</taxon>
        <taxon>Ascomycota</taxon>
        <taxon>Pezizomycotina</taxon>
        <taxon>Eurotiomycetes</taxon>
        <taxon>Eurotiomycetidae</taxon>
        <taxon>Eurotiales</taxon>
        <taxon>Aspergillaceae</taxon>
        <taxon>Aspergillus</taxon>
        <taxon>Aspergillus subgen. Circumdati</taxon>
    </lineage>
</organism>
<evidence type="ECO:0000313" key="6">
    <source>
        <dbReference type="Proteomes" id="UP000325945"/>
    </source>
</evidence>
<reference evidence="6" key="1">
    <citation type="submission" date="2019-04" db="EMBL/GenBank/DDBJ databases">
        <title>Friends and foes A comparative genomics studyof 23 Aspergillus species from section Flavi.</title>
        <authorList>
            <consortium name="DOE Joint Genome Institute"/>
            <person name="Kjaerbolling I."/>
            <person name="Vesth T."/>
            <person name="Frisvad J.C."/>
            <person name="Nybo J.L."/>
            <person name="Theobald S."/>
            <person name="Kildgaard S."/>
            <person name="Isbrandt T."/>
            <person name="Kuo A."/>
            <person name="Sato A."/>
            <person name="Lyhne E.K."/>
            <person name="Kogle M.E."/>
            <person name="Wiebenga A."/>
            <person name="Kun R.S."/>
            <person name="Lubbers R.J."/>
            <person name="Makela M.R."/>
            <person name="Barry K."/>
            <person name="Chovatia M."/>
            <person name="Clum A."/>
            <person name="Daum C."/>
            <person name="Haridas S."/>
            <person name="He G."/>
            <person name="LaButti K."/>
            <person name="Lipzen A."/>
            <person name="Mondo S."/>
            <person name="Riley R."/>
            <person name="Salamov A."/>
            <person name="Simmons B.A."/>
            <person name="Magnuson J.K."/>
            <person name="Henrissat B."/>
            <person name="Mortensen U.H."/>
            <person name="Larsen T.O."/>
            <person name="Devries R.P."/>
            <person name="Grigoriev I.V."/>
            <person name="Machida M."/>
            <person name="Baker S.E."/>
            <person name="Andersen M.R."/>
        </authorList>
    </citation>
    <scope>NUCLEOTIDE SEQUENCE [LARGE SCALE GENOMIC DNA]</scope>
    <source>
        <strain evidence="6">CBS 130017</strain>
    </source>
</reference>
<protein>
    <recommendedName>
        <fullName evidence="4">Mediator complex subunit 15 KIX domain-containing protein</fullName>
    </recommendedName>
</protein>
<dbReference type="Proteomes" id="UP000325945">
    <property type="component" value="Unassembled WGS sequence"/>
</dbReference>
<dbReference type="Gene3D" id="1.10.246.20">
    <property type="entry name" value="Coactivator CBP, KIX domain"/>
    <property type="match status" value="1"/>
</dbReference>
<accession>A0A5N6WNS9</accession>
<dbReference type="InterPro" id="IPR036529">
    <property type="entry name" value="KIX_dom_sf"/>
</dbReference>
<gene>
    <name evidence="5" type="ORF">BDV39DRAFT_209669</name>
</gene>
<dbReference type="GO" id="GO:0006355">
    <property type="term" value="P:regulation of DNA-templated transcription"/>
    <property type="evidence" value="ECO:0007669"/>
    <property type="project" value="InterPro"/>
</dbReference>
<feature type="region of interest" description="Disordered" evidence="3">
    <location>
        <begin position="1"/>
        <end position="32"/>
    </location>
</feature>
<feature type="compositionally biased region" description="Polar residues" evidence="3">
    <location>
        <begin position="1"/>
        <end position="10"/>
    </location>
</feature>
<dbReference type="AlphaFoldDB" id="A0A5N6WNS9"/>
<evidence type="ECO:0000256" key="2">
    <source>
        <dbReference type="ARBA" id="ARBA00023242"/>
    </source>
</evidence>
<proteinExistence type="predicted"/>